<comment type="caution">
    <text evidence="1">The sequence shown here is derived from an EMBL/GenBank/DDBJ whole genome shotgun (WGS) entry which is preliminary data.</text>
</comment>
<gene>
    <name evidence="1" type="ORF">KP78_33080</name>
</gene>
<keyword evidence="2" id="KW-1185">Reference proteome</keyword>
<dbReference type="Proteomes" id="UP000031938">
    <property type="component" value="Unassembled WGS sequence"/>
</dbReference>
<name>A0A0C2RRG3_9BACL</name>
<dbReference type="AlphaFoldDB" id="A0A0C2RRG3"/>
<dbReference type="EMBL" id="JXRP01000019">
    <property type="protein sequence ID" value="KIL44344.1"/>
    <property type="molecule type" value="Genomic_DNA"/>
</dbReference>
<evidence type="ECO:0000313" key="2">
    <source>
        <dbReference type="Proteomes" id="UP000031938"/>
    </source>
</evidence>
<evidence type="ECO:0000313" key="1">
    <source>
        <dbReference type="EMBL" id="KIL44344.1"/>
    </source>
</evidence>
<sequence length="38" mass="4466">MKNKLANVAMWSNKYVPRKMQKSQVEFIDEALNDIVII</sequence>
<dbReference type="PATRIC" id="fig|889306.3.peg.3324"/>
<protein>
    <submittedName>
        <fullName evidence="1">Uncharacterized protein</fullName>
    </submittedName>
</protein>
<organism evidence="1 2">
    <name type="scientific">Jeotgalibacillus soli</name>
    <dbReference type="NCBI Taxonomy" id="889306"/>
    <lineage>
        <taxon>Bacteria</taxon>
        <taxon>Bacillati</taxon>
        <taxon>Bacillota</taxon>
        <taxon>Bacilli</taxon>
        <taxon>Bacillales</taxon>
        <taxon>Caryophanaceae</taxon>
        <taxon>Jeotgalibacillus</taxon>
    </lineage>
</organism>
<accession>A0A0C2RRG3</accession>
<reference evidence="1 2" key="1">
    <citation type="submission" date="2015-01" db="EMBL/GenBank/DDBJ databases">
        <title>Genome sequencing of Jeotgalibacillus soli.</title>
        <authorList>
            <person name="Goh K.M."/>
            <person name="Chan K.-G."/>
            <person name="Yaakop A.S."/>
            <person name="Ee R."/>
            <person name="Gan H.M."/>
            <person name="Chan C.S."/>
        </authorList>
    </citation>
    <scope>NUCLEOTIDE SEQUENCE [LARGE SCALE GENOMIC DNA]</scope>
    <source>
        <strain evidence="1 2">P9</strain>
    </source>
</reference>
<proteinExistence type="predicted"/>